<evidence type="ECO:0000313" key="1">
    <source>
        <dbReference type="EMBL" id="CAL1699237.1"/>
    </source>
</evidence>
<evidence type="ECO:0000313" key="2">
    <source>
        <dbReference type="Proteomes" id="UP001497453"/>
    </source>
</evidence>
<name>A0ABP1CYL1_9APHY</name>
<accession>A0ABP1CYL1</accession>
<dbReference type="EMBL" id="OZ037954">
    <property type="protein sequence ID" value="CAL1699237.1"/>
    <property type="molecule type" value="Genomic_DNA"/>
</dbReference>
<gene>
    <name evidence="1" type="ORF">GFSPODELE1_LOCUS2568</name>
</gene>
<keyword evidence="2" id="KW-1185">Reference proteome</keyword>
<reference evidence="2" key="1">
    <citation type="submission" date="2024-04" db="EMBL/GenBank/DDBJ databases">
        <authorList>
            <person name="Shaw F."/>
            <person name="Minotto A."/>
        </authorList>
    </citation>
    <scope>NUCLEOTIDE SEQUENCE [LARGE SCALE GENOMIC DNA]</scope>
</reference>
<dbReference type="Proteomes" id="UP001497453">
    <property type="component" value="Chromosome 11"/>
</dbReference>
<sequence>MMLSIHSDSFPLVVRREHQSAVFIPCSSCTAFRVFMILRPLHHTSRSYFLPIFHVFTFKTGPFRHVRVLRRHDSRFHFAYTPSNNPITMIISIPELLCYADVRCHQVSACKMHTGLLSPSSPVHYILDSRCSTVALN</sequence>
<protein>
    <submittedName>
        <fullName evidence="1">Uncharacterized protein</fullName>
    </submittedName>
</protein>
<proteinExistence type="predicted"/>
<organism evidence="1 2">
    <name type="scientific">Somion occarium</name>
    <dbReference type="NCBI Taxonomy" id="3059160"/>
    <lineage>
        <taxon>Eukaryota</taxon>
        <taxon>Fungi</taxon>
        <taxon>Dikarya</taxon>
        <taxon>Basidiomycota</taxon>
        <taxon>Agaricomycotina</taxon>
        <taxon>Agaricomycetes</taxon>
        <taxon>Polyporales</taxon>
        <taxon>Cerrenaceae</taxon>
        <taxon>Somion</taxon>
    </lineage>
</organism>